<evidence type="ECO:0000313" key="1">
    <source>
        <dbReference type="EMBL" id="BFG69593.1"/>
    </source>
</evidence>
<dbReference type="EMBL" id="AP029612">
    <property type="protein sequence ID" value="BFG69593.1"/>
    <property type="molecule type" value="Genomic_DNA"/>
</dbReference>
<dbReference type="AlphaFoldDB" id="A0AAT9GG89"/>
<organism evidence="1">
    <name type="scientific">Sediminibacterium sp. KACHI17</name>
    <dbReference type="NCBI Taxonomy" id="1751071"/>
    <lineage>
        <taxon>Bacteria</taxon>
        <taxon>Pseudomonadati</taxon>
        <taxon>Bacteroidota</taxon>
        <taxon>Chitinophagia</taxon>
        <taxon>Chitinophagales</taxon>
        <taxon>Chitinophagaceae</taxon>
        <taxon>Sediminibacterium</taxon>
    </lineage>
</organism>
<accession>A0AAT9GG89</accession>
<sequence>MILFVIACNSNQQNEKKETAVVIPAEAISEQRSTVRKEAVVAHEQKVADELNDWKFAVRLYETERRFHFTVRMQYKELRITDSINIPNLGKEPILKIEKDSTPYSCTIGFLDNKGTFKPYYRANVIKEQLRFKKIAGYGVGVYKKAADSK</sequence>
<protein>
    <submittedName>
        <fullName evidence="1">Uncharacterized protein</fullName>
    </submittedName>
</protein>
<name>A0AAT9GG89_9BACT</name>
<proteinExistence type="predicted"/>
<gene>
    <name evidence="1" type="ORF">KACHI17_04740</name>
</gene>
<reference evidence="1" key="1">
    <citation type="submission" date="2024-02" db="EMBL/GenBank/DDBJ databases">
        <title>Sediminibacterium planktonica sp. nov. and Sediminibacterium longus sp. nov., isolated from surface lake and river water.</title>
        <authorList>
            <person name="Watanabe K."/>
            <person name="Takemine S."/>
            <person name="Ishii Y."/>
            <person name="Ogata Y."/>
            <person name="Shindo C."/>
            <person name="Suda W."/>
        </authorList>
    </citation>
    <scope>NUCLEOTIDE SEQUENCE</scope>
    <source>
        <strain evidence="1">KACHI17</strain>
    </source>
</reference>